<dbReference type="GO" id="GO:0006508">
    <property type="term" value="P:proteolysis"/>
    <property type="evidence" value="ECO:0007669"/>
    <property type="project" value="InterPro"/>
</dbReference>
<dbReference type="Gene3D" id="2.40.10.10">
    <property type="entry name" value="Trypsin-like serine proteases"/>
    <property type="match status" value="1"/>
</dbReference>
<evidence type="ECO:0000259" key="1">
    <source>
        <dbReference type="PROSITE" id="PS50240"/>
    </source>
</evidence>
<dbReference type="AlphaFoldDB" id="A0A2I7N9Q6"/>
<dbReference type="GO" id="GO:0004252">
    <property type="term" value="F:serine-type endopeptidase activity"/>
    <property type="evidence" value="ECO:0007669"/>
    <property type="project" value="InterPro"/>
</dbReference>
<dbReference type="InterPro" id="IPR001254">
    <property type="entry name" value="Trypsin_dom"/>
</dbReference>
<feature type="domain" description="Peptidase S1" evidence="1">
    <location>
        <begin position="2"/>
        <end position="277"/>
    </location>
</feature>
<dbReference type="Pfam" id="PF00089">
    <property type="entry name" value="Trypsin"/>
    <property type="match status" value="1"/>
</dbReference>
<protein>
    <recommendedName>
        <fullName evidence="1">Peptidase S1 domain-containing protein</fullName>
    </recommendedName>
</protein>
<dbReference type="Proteomes" id="UP000236655">
    <property type="component" value="Chromosome"/>
</dbReference>
<sequence>MAVALETYKSKNTKYPESGFYNNCTGTPIQYNPTTGVTFIVTAAHCVIGTTTPKAAGAPTTAANIGTYVVDDFGHNDAWIYQGTNAGPLQPTNLTAQILAVYVPSQYCQQAAYTKNDGGTYDCNTSVRSWNGDFAILKVQAQTGKTVDIAPNLKLAPSNFSMIESSTRLLALGYGGTNPNNGTPANPENTNLNYINYQYFATNKEAETTIMNGWFQNNKVYSLICPGDSGGGDFAWDGTNWNLVGVHSWGPIGCGIVGMDWSADVRQFNSWINTVLTQDTQATGCANLGSNYACASGTGK</sequence>
<gene>
    <name evidence="2" type="ORF">CUN60_09330</name>
</gene>
<dbReference type="InterPro" id="IPR018114">
    <property type="entry name" value="TRYPSIN_HIS"/>
</dbReference>
<proteinExistence type="predicted"/>
<evidence type="ECO:0000313" key="3">
    <source>
        <dbReference type="Proteomes" id="UP000236655"/>
    </source>
</evidence>
<dbReference type="PROSITE" id="PS00134">
    <property type="entry name" value="TRYPSIN_HIS"/>
    <property type="match status" value="1"/>
</dbReference>
<accession>A0A2I7N9Q6</accession>
<dbReference type="InterPro" id="IPR009003">
    <property type="entry name" value="Peptidase_S1_PA"/>
</dbReference>
<evidence type="ECO:0000313" key="2">
    <source>
        <dbReference type="EMBL" id="AUR53183.1"/>
    </source>
</evidence>
<dbReference type="EMBL" id="CP024847">
    <property type="protein sequence ID" value="AUR53183.1"/>
    <property type="molecule type" value="Genomic_DNA"/>
</dbReference>
<dbReference type="KEGG" id="nba:CUN60_09330"/>
<keyword evidence="3" id="KW-1185">Reference proteome</keyword>
<name>A0A2I7N9Q6_9NEIS</name>
<organism evidence="2 3">
    <name type="scientific">Aquella oligotrophica</name>
    <dbReference type="NCBI Taxonomy" id="2067065"/>
    <lineage>
        <taxon>Bacteria</taxon>
        <taxon>Pseudomonadati</taxon>
        <taxon>Pseudomonadota</taxon>
        <taxon>Betaproteobacteria</taxon>
        <taxon>Neisseriales</taxon>
        <taxon>Neisseriaceae</taxon>
        <taxon>Aquella</taxon>
    </lineage>
</organism>
<reference evidence="3" key="1">
    <citation type="submission" date="2017-11" db="EMBL/GenBank/DDBJ databases">
        <authorList>
            <person name="Chan K.G."/>
            <person name="Lee L.S."/>
        </authorList>
    </citation>
    <scope>NUCLEOTIDE SEQUENCE [LARGE SCALE GENOMIC DNA]</scope>
    <source>
        <strain evidence="3">DSM 100970</strain>
    </source>
</reference>
<dbReference type="SUPFAM" id="SSF50494">
    <property type="entry name" value="Trypsin-like serine proteases"/>
    <property type="match status" value="1"/>
</dbReference>
<dbReference type="InterPro" id="IPR043504">
    <property type="entry name" value="Peptidase_S1_PA_chymotrypsin"/>
</dbReference>
<dbReference type="PROSITE" id="PS50240">
    <property type="entry name" value="TRYPSIN_DOM"/>
    <property type="match status" value="1"/>
</dbReference>